<name>A0A7S0RKF9_9CHLO</name>
<dbReference type="EMBL" id="HBFB01016838">
    <property type="protein sequence ID" value="CAD8680150.1"/>
    <property type="molecule type" value="Transcribed_RNA"/>
</dbReference>
<evidence type="ECO:0000313" key="1">
    <source>
        <dbReference type="EMBL" id="CAD8680150.1"/>
    </source>
</evidence>
<dbReference type="PANTHER" id="PTHR35514:SF1">
    <property type="entry name" value="THYLAKOID LUMENAL 15.0 KDA PROTEIN 2, CHLOROPLASTIC"/>
    <property type="match status" value="1"/>
</dbReference>
<protein>
    <recommendedName>
        <fullName evidence="2">TPM domain-containing protein</fullName>
    </recommendedName>
</protein>
<accession>A0A7S0RKF9</accession>
<reference evidence="1" key="1">
    <citation type="submission" date="2021-01" db="EMBL/GenBank/DDBJ databases">
        <authorList>
            <person name="Corre E."/>
            <person name="Pelletier E."/>
            <person name="Niang G."/>
            <person name="Scheremetjew M."/>
            <person name="Finn R."/>
            <person name="Kale V."/>
            <person name="Holt S."/>
            <person name="Cochrane G."/>
            <person name="Meng A."/>
            <person name="Brown T."/>
            <person name="Cohen L."/>
        </authorList>
    </citation>
    <scope>NUCLEOTIDE SEQUENCE</scope>
    <source>
        <strain evidence="1">SAG 11-49</strain>
    </source>
</reference>
<proteinExistence type="predicted"/>
<organism evidence="1">
    <name type="scientific">Chlamydomonas leiostraca</name>
    <dbReference type="NCBI Taxonomy" id="1034604"/>
    <lineage>
        <taxon>Eukaryota</taxon>
        <taxon>Viridiplantae</taxon>
        <taxon>Chlorophyta</taxon>
        <taxon>core chlorophytes</taxon>
        <taxon>Chlorophyceae</taxon>
        <taxon>CS clade</taxon>
        <taxon>Chlamydomonadales</taxon>
        <taxon>Chlamydomonadaceae</taxon>
        <taxon>Chlamydomonas</taxon>
    </lineage>
</organism>
<sequence length="322" mass="35105">MHAVRLSPASAQQQCCSRQVRRRLILNPSRKPCQVFASINDREVSTSGREEQTNAWTDRFRGAAMGALAAAVLLSGNVARAEDEAGFSTQTTVYDGARIIGTEQRAELAKELADLEQRTGWRVRVFTSYGPDNRPTDTQLRASWAPDKRTAIINFDPSNPNLTNFVHLGDEVLAKLRRPWWYEVQGRYGNMFYVRERGEAAAVSATMGVVTQCLAKEEGCRVVPGLAEDQFALCSIMAAAGGIIAGGASRLEPQGWVSSRWGWLLLFSPLWASLFINFGVGPIASRTSDIGPIAAEFAVFALAAGSPYILSSLLRAPPPAEQ</sequence>
<dbReference type="PANTHER" id="PTHR35514">
    <property type="entry name" value="THYLAKOID LUMENAL 15.0 KDA PROTEIN 2, CHLOROPLASTIC"/>
    <property type="match status" value="1"/>
</dbReference>
<evidence type="ECO:0008006" key="2">
    <source>
        <dbReference type="Google" id="ProtNLM"/>
    </source>
</evidence>
<gene>
    <name evidence="1" type="ORF">CLEI1391_LOCUS9420</name>
</gene>
<dbReference type="AlphaFoldDB" id="A0A7S0RKF9"/>